<dbReference type="Proteomes" id="UP000298652">
    <property type="component" value="Chromosome 6"/>
</dbReference>
<sequence>MAGSRSSCRRRRGGAISGHLPERRRRPRVCRGLGVPPRPDPVAGEPPAGAGRKTPCAQEEGKEKNKGRQLFLGQGKARPSWPARRFKRKRSRPVVLLGPGGQVPVGEAQVGVKEKK</sequence>
<accession>A0A4U6U2W0</accession>
<dbReference type="Gramene" id="TKW09871">
    <property type="protein sequence ID" value="TKW09871"/>
    <property type="gene ID" value="SEVIR_6G129570v2"/>
</dbReference>
<gene>
    <name evidence="2" type="ORF">SEVIR_6G129570v2</name>
</gene>
<name>A0A4U6U2W0_SETVI</name>
<dbReference type="AlphaFoldDB" id="A0A4U6U2W0"/>
<organism evidence="2 3">
    <name type="scientific">Setaria viridis</name>
    <name type="common">Green bristlegrass</name>
    <name type="synonym">Setaria italica subsp. viridis</name>
    <dbReference type="NCBI Taxonomy" id="4556"/>
    <lineage>
        <taxon>Eukaryota</taxon>
        <taxon>Viridiplantae</taxon>
        <taxon>Streptophyta</taxon>
        <taxon>Embryophyta</taxon>
        <taxon>Tracheophyta</taxon>
        <taxon>Spermatophyta</taxon>
        <taxon>Magnoliopsida</taxon>
        <taxon>Liliopsida</taxon>
        <taxon>Poales</taxon>
        <taxon>Poaceae</taxon>
        <taxon>PACMAD clade</taxon>
        <taxon>Panicoideae</taxon>
        <taxon>Panicodae</taxon>
        <taxon>Paniceae</taxon>
        <taxon>Cenchrinae</taxon>
        <taxon>Setaria</taxon>
    </lineage>
</organism>
<keyword evidence="3" id="KW-1185">Reference proteome</keyword>
<evidence type="ECO:0000256" key="1">
    <source>
        <dbReference type="SAM" id="MobiDB-lite"/>
    </source>
</evidence>
<dbReference type="EMBL" id="CM016557">
    <property type="protein sequence ID" value="TKW09871.1"/>
    <property type="molecule type" value="Genomic_DNA"/>
</dbReference>
<proteinExistence type="predicted"/>
<evidence type="ECO:0000313" key="2">
    <source>
        <dbReference type="EMBL" id="TKW09871.1"/>
    </source>
</evidence>
<reference evidence="2" key="1">
    <citation type="submission" date="2019-03" db="EMBL/GenBank/DDBJ databases">
        <title>WGS assembly of Setaria viridis.</title>
        <authorList>
            <person name="Huang P."/>
            <person name="Jenkins J."/>
            <person name="Grimwood J."/>
            <person name="Barry K."/>
            <person name="Healey A."/>
            <person name="Mamidi S."/>
            <person name="Sreedasyam A."/>
            <person name="Shu S."/>
            <person name="Feldman M."/>
            <person name="Wu J."/>
            <person name="Yu Y."/>
            <person name="Chen C."/>
            <person name="Johnson J."/>
            <person name="Rokhsar D."/>
            <person name="Baxter I."/>
            <person name="Schmutz J."/>
            <person name="Brutnell T."/>
            <person name="Kellogg E."/>
        </authorList>
    </citation>
    <scope>NUCLEOTIDE SEQUENCE [LARGE SCALE GENOMIC DNA]</scope>
</reference>
<evidence type="ECO:0000313" key="3">
    <source>
        <dbReference type="Proteomes" id="UP000298652"/>
    </source>
</evidence>
<feature type="region of interest" description="Disordered" evidence="1">
    <location>
        <begin position="1"/>
        <end position="101"/>
    </location>
</feature>
<protein>
    <submittedName>
        <fullName evidence="2">Uncharacterized protein</fullName>
    </submittedName>
</protein>